<proteinExistence type="predicted"/>
<comment type="subcellular location">
    <subcellularLocation>
        <location evidence="1">Membrane</location>
        <topology evidence="1">Single-pass membrane protein</topology>
    </subcellularLocation>
</comment>
<dbReference type="EMBL" id="JAAMPC010000013">
    <property type="protein sequence ID" value="KAG2269628.1"/>
    <property type="molecule type" value="Genomic_DNA"/>
</dbReference>
<dbReference type="PANTHER" id="PTHR45631:SF44">
    <property type="entry name" value="CARBOHYDRATE-BINDING PROTEIN OF THE ER PROTEIN"/>
    <property type="match status" value="1"/>
</dbReference>
<evidence type="ECO:0000256" key="1">
    <source>
        <dbReference type="ARBA" id="ARBA00004167"/>
    </source>
</evidence>
<keyword evidence="10" id="KW-1185">Reference proteome</keyword>
<organism evidence="9 10">
    <name type="scientific">Brassica carinata</name>
    <name type="common">Ethiopian mustard</name>
    <name type="synonym">Abyssinian cabbage</name>
    <dbReference type="NCBI Taxonomy" id="52824"/>
    <lineage>
        <taxon>Eukaryota</taxon>
        <taxon>Viridiplantae</taxon>
        <taxon>Streptophyta</taxon>
        <taxon>Embryophyta</taxon>
        <taxon>Tracheophyta</taxon>
        <taxon>Spermatophyta</taxon>
        <taxon>Magnoliopsida</taxon>
        <taxon>eudicotyledons</taxon>
        <taxon>Gunneridae</taxon>
        <taxon>Pentapetalae</taxon>
        <taxon>rosids</taxon>
        <taxon>malvids</taxon>
        <taxon>Brassicales</taxon>
        <taxon>Brassicaceae</taxon>
        <taxon>Brassiceae</taxon>
        <taxon>Brassica</taxon>
    </lineage>
</organism>
<feature type="chain" id="PRO_5036494224" description="Malectin-like domain-containing protein" evidence="7">
    <location>
        <begin position="23"/>
        <end position="435"/>
    </location>
</feature>
<feature type="domain" description="Malectin-like" evidence="8">
    <location>
        <begin position="26"/>
        <end position="340"/>
    </location>
</feature>
<keyword evidence="3 7" id="KW-0732">Signal</keyword>
<evidence type="ECO:0000256" key="2">
    <source>
        <dbReference type="ARBA" id="ARBA00022692"/>
    </source>
</evidence>
<dbReference type="OrthoDB" id="2143199at2759"/>
<evidence type="ECO:0000256" key="7">
    <source>
        <dbReference type="SAM" id="SignalP"/>
    </source>
</evidence>
<feature type="region of interest" description="Disordered" evidence="6">
    <location>
        <begin position="347"/>
        <end position="375"/>
    </location>
</feature>
<dbReference type="GO" id="GO:0016020">
    <property type="term" value="C:membrane"/>
    <property type="evidence" value="ECO:0007669"/>
    <property type="project" value="UniProtKB-SubCell"/>
</dbReference>
<evidence type="ECO:0000256" key="6">
    <source>
        <dbReference type="SAM" id="MobiDB-lite"/>
    </source>
</evidence>
<dbReference type="InterPro" id="IPR024788">
    <property type="entry name" value="Malectin-like_Carb-bd_dom"/>
</dbReference>
<evidence type="ECO:0000256" key="4">
    <source>
        <dbReference type="ARBA" id="ARBA00022989"/>
    </source>
</evidence>
<comment type="caution">
    <text evidence="9">The sequence shown here is derived from an EMBL/GenBank/DDBJ whole genome shotgun (WGS) entry which is preliminary data.</text>
</comment>
<keyword evidence="5" id="KW-0472">Membrane</keyword>
<sequence length="435" mass="48321">MVQASFICFLLGFSIMIFPNAAEINIDCGLSSSHTDLRNRTWVGDTDFVSTGLSYKIDTTVAVDYLITLRYFPTGETNCYSNITVDKGAKVLVRTRFYYGNYDGEYDPPRFDVVYDEKHRDTIHTTTTEVVFSEAIFISESGNTSVCFVRTFLNEHPFVSTIEVRILDASMYTDLGPKEGYILQRRIAYGRKELVRAPFDPYDRFWVETSPFFSATVLTSAAASINTTKSENRPPEIVLRTSWSEKDMSFSNIKLPFTGVTFYLVMYFSEPISLSSDQKRSFNVYYDKVQVGSSLVVPPFGAVTQTSLRGVMMSSNPKLEFKATPDSNLPPLINALELYVVSNSDGRGGGGGGSGKGTNTGGGSGGSSGSGGTVEFHCTAQVGDIEKTDGPMLHHQSFAYKEEAWLRQQYYLLNLMHFSTGKDTTEPEISNHRDP</sequence>
<evidence type="ECO:0000256" key="5">
    <source>
        <dbReference type="ARBA" id="ARBA00023136"/>
    </source>
</evidence>
<gene>
    <name evidence="9" type="ORF">Bca52824_064183</name>
</gene>
<dbReference type="Pfam" id="PF12819">
    <property type="entry name" value="Malectin_like"/>
    <property type="match status" value="1"/>
</dbReference>
<accession>A0A8X7QKJ3</accession>
<keyword evidence="2" id="KW-0812">Transmembrane</keyword>
<evidence type="ECO:0000313" key="10">
    <source>
        <dbReference type="Proteomes" id="UP000886595"/>
    </source>
</evidence>
<feature type="compositionally biased region" description="Gly residues" evidence="6">
    <location>
        <begin position="347"/>
        <end position="372"/>
    </location>
</feature>
<keyword evidence="4" id="KW-1133">Transmembrane helix</keyword>
<protein>
    <recommendedName>
        <fullName evidence="8">Malectin-like domain-containing protein</fullName>
    </recommendedName>
</protein>
<dbReference type="PANTHER" id="PTHR45631">
    <property type="entry name" value="OS07G0107800 PROTEIN-RELATED"/>
    <property type="match status" value="1"/>
</dbReference>
<feature type="signal peptide" evidence="7">
    <location>
        <begin position="1"/>
        <end position="22"/>
    </location>
</feature>
<evidence type="ECO:0000259" key="8">
    <source>
        <dbReference type="Pfam" id="PF12819"/>
    </source>
</evidence>
<evidence type="ECO:0000256" key="3">
    <source>
        <dbReference type="ARBA" id="ARBA00022729"/>
    </source>
</evidence>
<dbReference type="AlphaFoldDB" id="A0A8X7QKJ3"/>
<evidence type="ECO:0000313" key="9">
    <source>
        <dbReference type="EMBL" id="KAG2269628.1"/>
    </source>
</evidence>
<reference evidence="9 10" key="1">
    <citation type="submission" date="2020-02" db="EMBL/GenBank/DDBJ databases">
        <authorList>
            <person name="Ma Q."/>
            <person name="Huang Y."/>
            <person name="Song X."/>
            <person name="Pei D."/>
        </authorList>
    </citation>
    <scope>NUCLEOTIDE SEQUENCE [LARGE SCALE GENOMIC DNA]</scope>
    <source>
        <strain evidence="9">Sxm20200214</strain>
        <tissue evidence="9">Leaf</tissue>
    </source>
</reference>
<name>A0A8X7QKJ3_BRACI</name>
<dbReference type="Proteomes" id="UP000886595">
    <property type="component" value="Unassembled WGS sequence"/>
</dbReference>